<evidence type="ECO:0000313" key="1">
    <source>
        <dbReference type="EMBL" id="TQL62587.1"/>
    </source>
</evidence>
<accession>A0A542ZQH6</accession>
<gene>
    <name evidence="1" type="ORF">FB460_0371</name>
</gene>
<dbReference type="EMBL" id="VFOR01000001">
    <property type="protein sequence ID" value="TQL62587.1"/>
    <property type="molecule type" value="Genomic_DNA"/>
</dbReference>
<evidence type="ECO:0000313" key="2">
    <source>
        <dbReference type="Proteomes" id="UP000316196"/>
    </source>
</evidence>
<comment type="caution">
    <text evidence="1">The sequence shown here is derived from an EMBL/GenBank/DDBJ whole genome shotgun (WGS) entry which is preliminary data.</text>
</comment>
<protein>
    <submittedName>
        <fullName evidence="1">Uncharacterized protein</fullName>
    </submittedName>
</protein>
<name>A0A542ZQH6_9ACTN</name>
<organism evidence="1 2">
    <name type="scientific">Propioniferax innocua</name>
    <dbReference type="NCBI Taxonomy" id="1753"/>
    <lineage>
        <taxon>Bacteria</taxon>
        <taxon>Bacillati</taxon>
        <taxon>Actinomycetota</taxon>
        <taxon>Actinomycetes</taxon>
        <taxon>Propionibacteriales</taxon>
        <taxon>Propionibacteriaceae</taxon>
        <taxon>Propioniferax</taxon>
    </lineage>
</organism>
<proteinExistence type="predicted"/>
<dbReference type="AlphaFoldDB" id="A0A542ZQH6"/>
<sequence length="52" mass="5892">MQGPDHLVGALHLLLVVPWLDCRIWGALVGQFCVGSRVRQMELMQYRRSVGV</sequence>
<keyword evidence="2" id="KW-1185">Reference proteome</keyword>
<reference evidence="1 2" key="1">
    <citation type="submission" date="2019-06" db="EMBL/GenBank/DDBJ databases">
        <title>Sequencing the genomes of 1000 actinobacteria strains.</title>
        <authorList>
            <person name="Klenk H.-P."/>
        </authorList>
    </citation>
    <scope>NUCLEOTIDE SEQUENCE [LARGE SCALE GENOMIC DNA]</scope>
    <source>
        <strain evidence="1 2">DSM 8251</strain>
    </source>
</reference>
<dbReference type="Proteomes" id="UP000316196">
    <property type="component" value="Unassembled WGS sequence"/>
</dbReference>